<reference evidence="1" key="1">
    <citation type="submission" date="2022-05" db="EMBL/GenBank/DDBJ databases">
        <title>A methanotrophic Mycobacterium dominates a cave microbial ecosystem.</title>
        <authorList>
            <person name="Van Spanning R.J.M."/>
            <person name="Guan Q."/>
            <person name="Melkonian C."/>
            <person name="Gallant J."/>
            <person name="Polerecky L."/>
            <person name="Flot J.-F."/>
            <person name="Brandt B.W."/>
            <person name="Braster M."/>
            <person name="Iturbe Espinoza P."/>
            <person name="Aerts J."/>
            <person name="Meima-Franke M."/>
            <person name="Piersma S.R."/>
            <person name="Bunduc C."/>
            <person name="Ummels R."/>
            <person name="Pain A."/>
            <person name="Fleming E.J."/>
            <person name="van der Wel N."/>
            <person name="Gherman V.D."/>
            <person name="Sarbu S.M."/>
            <person name="Bodelier P.L.E."/>
            <person name="Bitter W."/>
        </authorList>
    </citation>
    <scope>NUCLEOTIDE SEQUENCE</scope>
    <source>
        <strain evidence="1">Sulfur Cave</strain>
    </source>
</reference>
<dbReference type="Proteomes" id="UP001056610">
    <property type="component" value="Chromosome"/>
</dbReference>
<proteinExistence type="predicted"/>
<protein>
    <submittedName>
        <fullName evidence="1">Uncharacterized protein</fullName>
    </submittedName>
</protein>
<organism evidence="1 2">
    <name type="scientific">Candidatus Mycobacterium methanotrophicum</name>
    <dbReference type="NCBI Taxonomy" id="2943498"/>
    <lineage>
        <taxon>Bacteria</taxon>
        <taxon>Bacillati</taxon>
        <taxon>Actinomycetota</taxon>
        <taxon>Actinomycetes</taxon>
        <taxon>Mycobacteriales</taxon>
        <taxon>Mycobacteriaceae</taxon>
        <taxon>Mycobacterium</taxon>
    </lineage>
</organism>
<name>A0ABY4QGS0_9MYCO</name>
<dbReference type="EMBL" id="CP097320">
    <property type="protein sequence ID" value="UQX09548.1"/>
    <property type="molecule type" value="Genomic_DNA"/>
</dbReference>
<keyword evidence="2" id="KW-1185">Reference proteome</keyword>
<accession>A0ABY4QGS0</accession>
<evidence type="ECO:0000313" key="2">
    <source>
        <dbReference type="Proteomes" id="UP001056610"/>
    </source>
</evidence>
<sequence length="187" mass="19625">MLVAMREAGVIALPDCGREIAAAALSGNFSLAMRGLFVAGGSHELKPGCSIEYPVMGDQWHAEAHRGGCDPSVSVMELAGERMADLCAVLTQGGARGDHLIIRLDDGQFSDAAFESSAPQLTPPGAQNSVAEFHHGLEREQDGLWADQHAVVLSGPIGAVIKQPADDHRVHDNTRWLSVGHASASAA</sequence>
<evidence type="ECO:0000313" key="1">
    <source>
        <dbReference type="EMBL" id="UQX09548.1"/>
    </source>
</evidence>
<gene>
    <name evidence="1" type="ORF">M5I08_14300</name>
</gene>